<dbReference type="GO" id="GO:0030655">
    <property type="term" value="P:beta-lactam antibiotic catabolic process"/>
    <property type="evidence" value="ECO:0007669"/>
    <property type="project" value="InterPro"/>
</dbReference>
<dbReference type="EMBL" id="LT607754">
    <property type="protein sequence ID" value="SCG77237.1"/>
    <property type="molecule type" value="Genomic_DNA"/>
</dbReference>
<evidence type="ECO:0000259" key="2">
    <source>
        <dbReference type="Pfam" id="PF13354"/>
    </source>
</evidence>
<gene>
    <name evidence="3" type="ORF">GA0070613_6192</name>
</gene>
<name>A0A1C5K381_9ACTN</name>
<dbReference type="PANTHER" id="PTHR35333">
    <property type="entry name" value="BETA-LACTAMASE"/>
    <property type="match status" value="1"/>
</dbReference>
<dbReference type="PANTHER" id="PTHR35333:SF3">
    <property type="entry name" value="BETA-LACTAMASE-TYPE TRANSPEPTIDASE FOLD CONTAINING PROTEIN"/>
    <property type="match status" value="1"/>
</dbReference>
<dbReference type="InterPro" id="IPR045155">
    <property type="entry name" value="Beta-lactam_cat"/>
</dbReference>
<sequence length="432" mass="46267">MEMAKMRSRHSSSRSREGPVRVPPKWRRWTAVGAAALLALVGTSGPTAVDGVEPAAAWGPVRGPVSAAAWLAFAGGVLSVDTGHRTVRYRACDGDTGRVADPRMRVAGGTASGVVTAGGTTYAYRVPLAGRTRGVVEVLRRHRQPDRLVGEVVTDPQPPTDSAGRRLPPLTGQLARVAAGTTNNRAGVTVRDLSGRYGHQQIAVNGTFRPKAASVIKLWILVELLRRVDCGQLSLDRGVLVTRADVVGGTGKLKFEAIPQVVTIHRLTEYMIEYSDNTAANVLIDQLGGFAPVNALIDSMNQRETVLAHKFFDDANDRGGENYTSPDDVISLLGAVWDAQILTESSRDLMIDFMRKQTLNTKIPAALPPRTPLAHKTGDLSDVSHDVGYCLTPRAEIAVAFLTAGPFQSGSETVRQLARTVHDYVTPGCTPG</sequence>
<evidence type="ECO:0000256" key="1">
    <source>
        <dbReference type="SAM" id="MobiDB-lite"/>
    </source>
</evidence>
<accession>A0A1C5K381</accession>
<dbReference type="InterPro" id="IPR012338">
    <property type="entry name" value="Beta-lactam/transpept-like"/>
</dbReference>
<evidence type="ECO:0000313" key="3">
    <source>
        <dbReference type="EMBL" id="SCG77237.1"/>
    </source>
</evidence>
<keyword evidence="4" id="KW-1185">Reference proteome</keyword>
<proteinExistence type="predicted"/>
<dbReference type="InterPro" id="IPR000871">
    <property type="entry name" value="Beta-lactam_class-A"/>
</dbReference>
<feature type="domain" description="Beta-lactamase class A catalytic" evidence="2">
    <location>
        <begin position="187"/>
        <end position="400"/>
    </location>
</feature>
<dbReference type="GO" id="GO:0008800">
    <property type="term" value="F:beta-lactamase activity"/>
    <property type="evidence" value="ECO:0007669"/>
    <property type="project" value="InterPro"/>
</dbReference>
<dbReference type="AlphaFoldDB" id="A0A1C5K381"/>
<protein>
    <submittedName>
        <fullName evidence="3">Beta-lactamase class A</fullName>
    </submittedName>
</protein>
<evidence type="ECO:0000313" key="4">
    <source>
        <dbReference type="Proteomes" id="UP000198221"/>
    </source>
</evidence>
<feature type="region of interest" description="Disordered" evidence="1">
    <location>
        <begin position="1"/>
        <end position="22"/>
    </location>
</feature>
<dbReference type="SUPFAM" id="SSF56601">
    <property type="entry name" value="beta-lactamase/transpeptidase-like"/>
    <property type="match status" value="1"/>
</dbReference>
<reference evidence="4" key="1">
    <citation type="submission" date="2016-06" db="EMBL/GenBank/DDBJ databases">
        <authorList>
            <person name="Varghese N."/>
            <person name="Submissions Spin"/>
        </authorList>
    </citation>
    <scope>NUCLEOTIDE SEQUENCE [LARGE SCALE GENOMIC DNA]</scope>
    <source>
        <strain evidence="4">DSM 43819</strain>
    </source>
</reference>
<dbReference type="GO" id="GO:0046677">
    <property type="term" value="P:response to antibiotic"/>
    <property type="evidence" value="ECO:0007669"/>
    <property type="project" value="InterPro"/>
</dbReference>
<dbReference type="Proteomes" id="UP000198221">
    <property type="component" value="Chromosome I"/>
</dbReference>
<dbReference type="Gene3D" id="3.40.710.10">
    <property type="entry name" value="DD-peptidase/beta-lactamase superfamily"/>
    <property type="match status" value="1"/>
</dbReference>
<dbReference type="Pfam" id="PF13354">
    <property type="entry name" value="Beta-lactamase2"/>
    <property type="match status" value="1"/>
</dbReference>
<organism evidence="3 4">
    <name type="scientific">Micromonospora inositola</name>
    <dbReference type="NCBI Taxonomy" id="47865"/>
    <lineage>
        <taxon>Bacteria</taxon>
        <taxon>Bacillati</taxon>
        <taxon>Actinomycetota</taxon>
        <taxon>Actinomycetes</taxon>
        <taxon>Micromonosporales</taxon>
        <taxon>Micromonosporaceae</taxon>
        <taxon>Micromonospora</taxon>
    </lineage>
</organism>
<feature type="compositionally biased region" description="Basic residues" evidence="1">
    <location>
        <begin position="1"/>
        <end position="13"/>
    </location>
</feature>